<gene>
    <name evidence="9" type="ORF">E6W39_03860</name>
</gene>
<evidence type="ECO:0000259" key="8">
    <source>
        <dbReference type="PROSITE" id="PS51755"/>
    </source>
</evidence>
<evidence type="ECO:0000256" key="6">
    <source>
        <dbReference type="PROSITE-ProRule" id="PRU01091"/>
    </source>
</evidence>
<dbReference type="InterPro" id="IPR027417">
    <property type="entry name" value="P-loop_NTPase"/>
</dbReference>
<evidence type="ECO:0000256" key="5">
    <source>
        <dbReference type="ARBA" id="ARBA00023163"/>
    </source>
</evidence>
<keyword evidence="10" id="KW-1185">Reference proteome</keyword>
<dbReference type="InterPro" id="IPR016032">
    <property type="entry name" value="Sig_transdc_resp-reg_C-effctor"/>
</dbReference>
<feature type="DNA-binding region" description="OmpR/PhoB-type" evidence="6">
    <location>
        <begin position="1"/>
        <end position="99"/>
    </location>
</feature>
<dbReference type="PANTHER" id="PTHR35807:SF1">
    <property type="entry name" value="TRANSCRIPTIONAL REGULATOR REDD"/>
    <property type="match status" value="1"/>
</dbReference>
<dbReference type="SMART" id="SM01043">
    <property type="entry name" value="BTAD"/>
    <property type="match status" value="1"/>
</dbReference>
<dbReference type="GO" id="GO:0043531">
    <property type="term" value="F:ADP binding"/>
    <property type="evidence" value="ECO:0007669"/>
    <property type="project" value="InterPro"/>
</dbReference>
<feature type="compositionally biased region" description="Low complexity" evidence="7">
    <location>
        <begin position="265"/>
        <end position="284"/>
    </location>
</feature>
<dbReference type="OrthoDB" id="3860705at2"/>
<dbReference type="SUPFAM" id="SSF48452">
    <property type="entry name" value="TPR-like"/>
    <property type="match status" value="1"/>
</dbReference>
<dbReference type="CDD" id="cd15831">
    <property type="entry name" value="BTAD"/>
    <property type="match status" value="1"/>
</dbReference>
<dbReference type="InterPro" id="IPR005158">
    <property type="entry name" value="BTAD"/>
</dbReference>
<dbReference type="PROSITE" id="PS51755">
    <property type="entry name" value="OMPR_PHOB"/>
    <property type="match status" value="1"/>
</dbReference>
<keyword evidence="5" id="KW-0804">Transcription</keyword>
<dbReference type="InterPro" id="IPR001867">
    <property type="entry name" value="OmpR/PhoB-type_DNA-bd"/>
</dbReference>
<reference evidence="9 10" key="1">
    <citation type="submission" date="2019-06" db="EMBL/GenBank/DDBJ databases">
        <title>Description of Kitasatospora acidophila sp. nov. isolated from pine grove soil, and reclassification of Streptomyces novaecaesareae to Kitasatospora novaeceasareae comb. nov.</title>
        <authorList>
            <person name="Kim M.J."/>
        </authorList>
    </citation>
    <scope>NUCLEOTIDE SEQUENCE [LARGE SCALE GENOMIC DNA]</scope>
    <source>
        <strain evidence="9 10">MMS16-CNU292</strain>
    </source>
</reference>
<evidence type="ECO:0000256" key="7">
    <source>
        <dbReference type="SAM" id="MobiDB-lite"/>
    </source>
</evidence>
<evidence type="ECO:0000313" key="9">
    <source>
        <dbReference type="EMBL" id="TQF01534.1"/>
    </source>
</evidence>
<dbReference type="Gene3D" id="3.40.50.300">
    <property type="entry name" value="P-loop containing nucleotide triphosphate hydrolases"/>
    <property type="match status" value="1"/>
</dbReference>
<name>A0A540VZK1_9ACTN</name>
<sequence length="796" mass="84749">MVTQPIRFLMLGPVAAHHGEMALPVGSPLQQAMMAALLLRDGRAASAGELIAALWGAAPPNSASAMLRTYAWRWRKELERDRSAPAILTSLGDGYRMVLPAENVDAVRVESLAAAALAAARKGEDHARARRLLDEALDLWFGEPLAGVPGPFAEQQRARLEDLRISLLEEKCGLELELGDQSRAVPALRELTAEHPLRERPYVLLMRGLYQSGRQADALAVFERVRRLLAAELGIDPGPELRAMHQRILRNDPALVGTAAPEPEPTAGGRTPARPTPARSTPVPAQLPADIPDFTGRERELAALQAVLGRVVQDTADHTVLPIAAVCGMGGVGKTAVALRVAHRLRAGFPDGQLYADLRGDQPKPAQPSVLLASFLTALGIAPNAVPETLEDRSRLFRSLLDGRRVLILLDNARDTAQVRPLLPGSAHCAVLITSRARLFGLATAAQIDLDVFSVGEATEMLAQAAGGGRVCADPAATGELLRYCGRLPLAIRIVASRLASRPSWTVARLADRLAAEQHRMAELSLGDLAVASAFDWGYRQLTPDQATAFRVVAAVSRPDIGLPAAAAVLGVDRRRAEDLLESLVDAGMVTQTHAGRYRYHELLRVFASQLCAPGGAVESATALSKQLDFLLATATAAFLQMVPGDPISSALRTPVVPGLRFDTPCAAARWVAEEFDAAITAVLAATTAATSAQDLRTAADLLIALRPFDADPRHERLAVAAAAVSAAATDRADRHSPGRAEFIRGNLAVQAIRLGEAAEHCRRAAAACRDGDDRVILPASLAAADIRPMSVAHRP</sequence>
<proteinExistence type="inferred from homology"/>
<comment type="similarity">
    <text evidence="1">Belongs to the AfsR/DnrI/RedD regulatory family.</text>
</comment>
<evidence type="ECO:0000256" key="1">
    <source>
        <dbReference type="ARBA" id="ARBA00005820"/>
    </source>
</evidence>
<accession>A0A540VZK1</accession>
<dbReference type="Gene3D" id="1.10.10.10">
    <property type="entry name" value="Winged helix-like DNA-binding domain superfamily/Winged helix DNA-binding domain"/>
    <property type="match status" value="1"/>
</dbReference>
<evidence type="ECO:0000256" key="4">
    <source>
        <dbReference type="ARBA" id="ARBA00023125"/>
    </source>
</evidence>
<dbReference type="PANTHER" id="PTHR35807">
    <property type="entry name" value="TRANSCRIPTIONAL REGULATOR REDD-RELATED"/>
    <property type="match status" value="1"/>
</dbReference>
<dbReference type="Pfam" id="PF00486">
    <property type="entry name" value="Trans_reg_C"/>
    <property type="match status" value="1"/>
</dbReference>
<protein>
    <submittedName>
        <fullName evidence="9">Transcriptional regulator</fullName>
    </submittedName>
</protein>
<dbReference type="GO" id="GO:0003677">
    <property type="term" value="F:DNA binding"/>
    <property type="evidence" value="ECO:0007669"/>
    <property type="project" value="UniProtKB-UniRule"/>
</dbReference>
<dbReference type="SUPFAM" id="SSF46894">
    <property type="entry name" value="C-terminal effector domain of the bipartite response regulators"/>
    <property type="match status" value="1"/>
</dbReference>
<dbReference type="AlphaFoldDB" id="A0A540VZK1"/>
<organism evidence="9 10">
    <name type="scientific">Kitasatospora acidiphila</name>
    <dbReference type="NCBI Taxonomy" id="2567942"/>
    <lineage>
        <taxon>Bacteria</taxon>
        <taxon>Bacillati</taxon>
        <taxon>Actinomycetota</taxon>
        <taxon>Actinomycetes</taxon>
        <taxon>Kitasatosporales</taxon>
        <taxon>Streptomycetaceae</taxon>
        <taxon>Kitasatospora</taxon>
    </lineage>
</organism>
<dbReference type="InterPro" id="IPR011990">
    <property type="entry name" value="TPR-like_helical_dom_sf"/>
</dbReference>
<evidence type="ECO:0000256" key="3">
    <source>
        <dbReference type="ARBA" id="ARBA00023015"/>
    </source>
</evidence>
<feature type="region of interest" description="Disordered" evidence="7">
    <location>
        <begin position="256"/>
        <end position="286"/>
    </location>
</feature>
<evidence type="ECO:0000256" key="2">
    <source>
        <dbReference type="ARBA" id="ARBA00023012"/>
    </source>
</evidence>
<feature type="domain" description="OmpR/PhoB-type" evidence="8">
    <location>
        <begin position="1"/>
        <end position="99"/>
    </location>
</feature>
<dbReference type="PRINTS" id="PR00364">
    <property type="entry name" value="DISEASERSIST"/>
</dbReference>
<dbReference type="Pfam" id="PF03704">
    <property type="entry name" value="BTAD"/>
    <property type="match status" value="1"/>
</dbReference>
<comment type="caution">
    <text evidence="9">The sequence shown here is derived from an EMBL/GenBank/DDBJ whole genome shotgun (WGS) entry which is preliminary data.</text>
</comment>
<dbReference type="GO" id="GO:0000160">
    <property type="term" value="P:phosphorelay signal transduction system"/>
    <property type="evidence" value="ECO:0007669"/>
    <property type="project" value="UniProtKB-KW"/>
</dbReference>
<dbReference type="InterPro" id="IPR051677">
    <property type="entry name" value="AfsR-DnrI-RedD_regulator"/>
</dbReference>
<keyword evidence="2" id="KW-0902">Two-component regulatory system</keyword>
<dbReference type="SMART" id="SM00862">
    <property type="entry name" value="Trans_reg_C"/>
    <property type="match status" value="1"/>
</dbReference>
<dbReference type="SUPFAM" id="SSF52540">
    <property type="entry name" value="P-loop containing nucleoside triphosphate hydrolases"/>
    <property type="match status" value="1"/>
</dbReference>
<evidence type="ECO:0000313" key="10">
    <source>
        <dbReference type="Proteomes" id="UP000319103"/>
    </source>
</evidence>
<keyword evidence="4 6" id="KW-0238">DNA-binding</keyword>
<dbReference type="Proteomes" id="UP000319103">
    <property type="component" value="Unassembled WGS sequence"/>
</dbReference>
<dbReference type="GO" id="GO:0006355">
    <property type="term" value="P:regulation of DNA-templated transcription"/>
    <property type="evidence" value="ECO:0007669"/>
    <property type="project" value="InterPro"/>
</dbReference>
<keyword evidence="3" id="KW-0805">Transcription regulation</keyword>
<dbReference type="Gene3D" id="1.25.40.10">
    <property type="entry name" value="Tetratricopeptide repeat domain"/>
    <property type="match status" value="1"/>
</dbReference>
<dbReference type="InterPro" id="IPR036388">
    <property type="entry name" value="WH-like_DNA-bd_sf"/>
</dbReference>
<dbReference type="EMBL" id="VIGB01000003">
    <property type="protein sequence ID" value="TQF01534.1"/>
    <property type="molecule type" value="Genomic_DNA"/>
</dbReference>